<dbReference type="PANTHER" id="PTHR48043">
    <property type="entry name" value="EG:EG0003.4 PROTEIN-RELATED"/>
    <property type="match status" value="1"/>
</dbReference>
<name>A0A6G0TPJ1_APHGL</name>
<keyword evidence="3" id="KW-0808">Transferase</keyword>
<dbReference type="Gene3D" id="3.40.50.2000">
    <property type="entry name" value="Glycogen Phosphorylase B"/>
    <property type="match status" value="1"/>
</dbReference>
<keyword evidence="4" id="KW-0732">Signal</keyword>
<dbReference type="InterPro" id="IPR035595">
    <property type="entry name" value="UDP_glycos_trans_CS"/>
</dbReference>
<organism evidence="5 6">
    <name type="scientific">Aphis glycines</name>
    <name type="common">Soybean aphid</name>
    <dbReference type="NCBI Taxonomy" id="307491"/>
    <lineage>
        <taxon>Eukaryota</taxon>
        <taxon>Metazoa</taxon>
        <taxon>Ecdysozoa</taxon>
        <taxon>Arthropoda</taxon>
        <taxon>Hexapoda</taxon>
        <taxon>Insecta</taxon>
        <taxon>Pterygota</taxon>
        <taxon>Neoptera</taxon>
        <taxon>Paraneoptera</taxon>
        <taxon>Hemiptera</taxon>
        <taxon>Sternorrhyncha</taxon>
        <taxon>Aphidomorpha</taxon>
        <taxon>Aphidoidea</taxon>
        <taxon>Aphididae</taxon>
        <taxon>Aphidini</taxon>
        <taxon>Aphis</taxon>
        <taxon>Aphis</taxon>
    </lineage>
</organism>
<reference evidence="5 6" key="1">
    <citation type="submission" date="2019-08" db="EMBL/GenBank/DDBJ databases">
        <title>The genome of the soybean aphid Biotype 1, its phylome, world population structure and adaptation to the North American continent.</title>
        <authorList>
            <person name="Giordano R."/>
            <person name="Donthu R.K."/>
            <person name="Hernandez A.G."/>
            <person name="Wright C.L."/>
            <person name="Zimin A.V."/>
        </authorList>
    </citation>
    <scope>NUCLEOTIDE SEQUENCE [LARGE SCALE GENOMIC DNA]</scope>
    <source>
        <tissue evidence="5">Whole aphids</tissue>
    </source>
</reference>
<evidence type="ECO:0000256" key="1">
    <source>
        <dbReference type="ARBA" id="ARBA00009995"/>
    </source>
</evidence>
<evidence type="ECO:0000256" key="4">
    <source>
        <dbReference type="SAM" id="SignalP"/>
    </source>
</evidence>
<dbReference type="FunFam" id="3.40.50.2000:FF:000021">
    <property type="entry name" value="UDP-glucuronosyltransferase"/>
    <property type="match status" value="1"/>
</dbReference>
<sequence length="758" mass="85966">MMVSGLYTSAVLTLVLLIAACRWVLPVENVRILAVQTVGAKSHWNFMRGVLRSLTDAGHNVTVFTPFPDGDRENYTEVDMSKEFPVKTNVNLKRAMEIYGRPVTYFYVLTDLDSMYCDAVYKNRQLDRLVHGGDGSDFEKKFDLIIMESRNLDCTSYLANALNLPIIFTMPSPMMTAAERSFTGHMSNPATVSHYLALQAVPKTFVQRFVNAALLAYSTLRTTYDGWIMNMTNPRRYQSSPKVNPSIIFLNTNHITEASRPVVPNVIEIGGIHLKPKNKLPDDILEFIEGAPNGVIYFTFGSTVKLTTLPIHIEKIFKQAFSNVSQRVLWKYESEMKDKPENVMIKKWFPQRDILLHPKVKLFISHGGLSGVYEAIDGGVPVLGFPLFYDQSRNIDNLVNSRMAIALDLMTVTEETLLNAISKIINSQNYSINAKIASERFRDRPITPQQSVVYWTEYVIRHKGAPHLKYQGLNLTCYQLNLLKYSTQNFITTTMMVSGLYTSAVLTLVLLIAACRWVLPVENVRILAVQTVGAKSHWNFMRGVLRSLTDVGHNVTVFTPFPDGDRENYTEVDMSKEFPVKTNLNLKQAMEIYGRPVTYFYMLTASDSKYCDTVYKNRQFDQLVHDGNGGNSERKFDLIIMETRNLDCTSYLANALNLPIIFTMPSPMKTFTERSLTGHVSNPATVSHYLALQAVPKTFIQRFVNAALLAYSTLRTTYDGWIMNMTNPRRYQSSPKVNPSIIFLNTNHITEASRPVVQ</sequence>
<proteinExistence type="inferred from homology"/>
<dbReference type="InterPro" id="IPR002213">
    <property type="entry name" value="UDP_glucos_trans"/>
</dbReference>
<gene>
    <name evidence="5" type="ORF">AGLY_007884</name>
</gene>
<feature type="chain" id="PRO_5026139293" evidence="4">
    <location>
        <begin position="27"/>
        <end position="758"/>
    </location>
</feature>
<keyword evidence="2" id="KW-0328">Glycosyltransferase</keyword>
<evidence type="ECO:0000256" key="3">
    <source>
        <dbReference type="ARBA" id="ARBA00022679"/>
    </source>
</evidence>
<dbReference type="Pfam" id="PF00201">
    <property type="entry name" value="UDPGT"/>
    <property type="match status" value="1"/>
</dbReference>
<dbReference type="Proteomes" id="UP000475862">
    <property type="component" value="Unassembled WGS sequence"/>
</dbReference>
<dbReference type="OrthoDB" id="5835829at2759"/>
<evidence type="ECO:0000313" key="6">
    <source>
        <dbReference type="Proteomes" id="UP000475862"/>
    </source>
</evidence>
<dbReference type="PROSITE" id="PS00375">
    <property type="entry name" value="UDPGT"/>
    <property type="match status" value="1"/>
</dbReference>
<accession>A0A6G0TPJ1</accession>
<dbReference type="AlphaFoldDB" id="A0A6G0TPJ1"/>
<keyword evidence="6" id="KW-1185">Reference proteome</keyword>
<feature type="signal peptide" evidence="4">
    <location>
        <begin position="1"/>
        <end position="26"/>
    </location>
</feature>
<dbReference type="CDD" id="cd03784">
    <property type="entry name" value="GT1_Gtf-like"/>
    <property type="match status" value="1"/>
</dbReference>
<comment type="caution">
    <text evidence="5">The sequence shown here is derived from an EMBL/GenBank/DDBJ whole genome shotgun (WGS) entry which is preliminary data.</text>
</comment>
<protein>
    <submittedName>
        <fullName evidence="5">Uncharacterized protein</fullName>
    </submittedName>
</protein>
<dbReference type="InterPro" id="IPR050271">
    <property type="entry name" value="UDP-glycosyltransferase"/>
</dbReference>
<evidence type="ECO:0000313" key="5">
    <source>
        <dbReference type="EMBL" id="KAE9535983.1"/>
    </source>
</evidence>
<evidence type="ECO:0000256" key="2">
    <source>
        <dbReference type="ARBA" id="ARBA00022676"/>
    </source>
</evidence>
<dbReference type="EMBL" id="VYZN01000025">
    <property type="protein sequence ID" value="KAE9535983.1"/>
    <property type="molecule type" value="Genomic_DNA"/>
</dbReference>
<dbReference type="GO" id="GO:0008194">
    <property type="term" value="F:UDP-glycosyltransferase activity"/>
    <property type="evidence" value="ECO:0007669"/>
    <property type="project" value="InterPro"/>
</dbReference>
<dbReference type="SUPFAM" id="SSF53756">
    <property type="entry name" value="UDP-Glycosyltransferase/glycogen phosphorylase"/>
    <property type="match status" value="2"/>
</dbReference>
<dbReference type="PANTHER" id="PTHR48043:SF145">
    <property type="entry name" value="FI06409P-RELATED"/>
    <property type="match status" value="1"/>
</dbReference>
<comment type="similarity">
    <text evidence="1">Belongs to the UDP-glycosyltransferase family.</text>
</comment>